<feature type="compositionally biased region" description="Low complexity" evidence="2">
    <location>
        <begin position="791"/>
        <end position="802"/>
    </location>
</feature>
<evidence type="ECO:0000313" key="4">
    <source>
        <dbReference type="Proteomes" id="UP000624404"/>
    </source>
</evidence>
<evidence type="ECO:0000256" key="1">
    <source>
        <dbReference type="SAM" id="Coils"/>
    </source>
</evidence>
<dbReference type="OrthoDB" id="3554662at2759"/>
<comment type="caution">
    <text evidence="3">The sequence shown here is derived from an EMBL/GenBank/DDBJ whole genome shotgun (WGS) entry which is preliminary data.</text>
</comment>
<dbReference type="EMBL" id="CAJHIA010000030">
    <property type="protein sequence ID" value="CAD6448266.1"/>
    <property type="molecule type" value="Genomic_DNA"/>
</dbReference>
<feature type="compositionally biased region" description="Acidic residues" evidence="2">
    <location>
        <begin position="634"/>
        <end position="649"/>
    </location>
</feature>
<reference evidence="3" key="1">
    <citation type="submission" date="2020-10" db="EMBL/GenBank/DDBJ databases">
        <authorList>
            <person name="Kusch S."/>
        </authorList>
    </citation>
    <scope>NUCLEOTIDE SEQUENCE</scope>
    <source>
        <strain evidence="3">SwB9</strain>
    </source>
</reference>
<accession>A0A8H2W264</accession>
<feature type="region of interest" description="Disordered" evidence="2">
    <location>
        <begin position="162"/>
        <end position="202"/>
    </location>
</feature>
<evidence type="ECO:0000313" key="3">
    <source>
        <dbReference type="EMBL" id="CAD6448266.1"/>
    </source>
</evidence>
<name>A0A8H2W264_9HELO</name>
<feature type="region of interest" description="Disordered" evidence="2">
    <location>
        <begin position="887"/>
        <end position="927"/>
    </location>
</feature>
<feature type="coiled-coil region" evidence="1">
    <location>
        <begin position="365"/>
        <end position="392"/>
    </location>
</feature>
<feature type="compositionally biased region" description="Low complexity" evidence="2">
    <location>
        <begin position="899"/>
        <end position="927"/>
    </location>
</feature>
<organism evidence="3 4">
    <name type="scientific">Sclerotinia trifoliorum</name>
    <dbReference type="NCBI Taxonomy" id="28548"/>
    <lineage>
        <taxon>Eukaryota</taxon>
        <taxon>Fungi</taxon>
        <taxon>Dikarya</taxon>
        <taxon>Ascomycota</taxon>
        <taxon>Pezizomycotina</taxon>
        <taxon>Leotiomycetes</taxon>
        <taxon>Helotiales</taxon>
        <taxon>Sclerotiniaceae</taxon>
        <taxon>Sclerotinia</taxon>
    </lineage>
</organism>
<feature type="compositionally biased region" description="Polar residues" evidence="2">
    <location>
        <begin position="193"/>
        <end position="202"/>
    </location>
</feature>
<feature type="region of interest" description="Disordered" evidence="2">
    <location>
        <begin position="629"/>
        <end position="665"/>
    </location>
</feature>
<feature type="compositionally biased region" description="Polar residues" evidence="2">
    <location>
        <begin position="25"/>
        <end position="58"/>
    </location>
</feature>
<proteinExistence type="predicted"/>
<evidence type="ECO:0000256" key="2">
    <source>
        <dbReference type="SAM" id="MobiDB-lite"/>
    </source>
</evidence>
<feature type="region of interest" description="Disordered" evidence="2">
    <location>
        <begin position="467"/>
        <end position="547"/>
    </location>
</feature>
<feature type="region of interest" description="Disordered" evidence="2">
    <location>
        <begin position="788"/>
        <end position="818"/>
    </location>
</feature>
<sequence length="927" mass="102342">MTSSKDIQTPFAKGASIDNKDASTEKTPVNNNQTSDTADTKSTPSTMAPTTKHLSSFNSKRRSATSSDKEEKSNDSFKTIKRTRIEGQKKTPTSHRPPSRGQSSSSRGLTRPEEHLFDIPGGAVMFGKSANKEDLEGFLSAVTPSKKLIDIKAPAQVAENKTFKFSSPAETSSSTSSTPIPDAEEDEEKVLSPPSTSPARLTSLNEIMRRIYNAKPEDTNSLVLCRDMAEIMNIKDYNFAVMSKRLAKLEKDAEANLSAANVTNSVTYKELLEKFNASQKRAAIAEKKVLQGDPADNRTMSHLQRQMNELEAIHNDNLKAYEDLERKYNQTCQTHNDKCKEPKEEIHGREQRMEGEFQRSCNLMENHYRQENQHLRSEIRSYQLENQHLQSELAQGRQWANSIVKSCPHPVDRLIEAENARDCAFAESDEVVQARNEAVRSSLDELQEIEQEKARILKEHNEYLRGRTMAAGSEDDGVPYTKKDSAEKGRHDGMYSAKPPHQRQKVRAQSPQEKKWYRDNDANHHFSSHTDNYNDSDNDGASFPPAVPAAGLAAKLQTRKSRDQLREYQPINSNFSQGIHRGFTSTQAAGNFRTIFKCPQNRGSRGNNCSHCGEQMFFEGDKEFVSKQPSITPQEEDNFDALPDYESDEPVSPPPEQPNRGGRSYTEVGVQPYAAIPDSPVSDDTTPSPEEECLHPIMFENKCGACGESMKDASNVSLQAAPVAKNKLVDPSTRRGQSLAKKAACQHVHLDNYGVCEACLQCQHLKVNDDNGNCKFCWANVNHPVATPGVAASPDSSTSSPASRKRRDRPSMYFAPKSDSKAWSRPIRKVKAVTKNSLDIMFPTLPAFQPAQANPFSSLATALSSGNSRSSAASFFKAAHPGWKAPAVLSSPVSPPAPAAHSAAAALPKCSQPKSCSSSLAPSNEET</sequence>
<feature type="compositionally biased region" description="Low complexity" evidence="2">
    <location>
        <begin position="94"/>
        <end position="108"/>
    </location>
</feature>
<feature type="region of interest" description="Disordered" evidence="2">
    <location>
        <begin position="1"/>
        <end position="116"/>
    </location>
</feature>
<feature type="compositionally biased region" description="Basic and acidic residues" evidence="2">
    <location>
        <begin position="481"/>
        <end position="493"/>
    </location>
</feature>
<dbReference type="Proteomes" id="UP000624404">
    <property type="component" value="Unassembled WGS sequence"/>
</dbReference>
<feature type="coiled-coil region" evidence="1">
    <location>
        <begin position="432"/>
        <end position="466"/>
    </location>
</feature>
<feature type="coiled-coil region" evidence="1">
    <location>
        <begin position="268"/>
        <end position="327"/>
    </location>
</feature>
<keyword evidence="4" id="KW-1185">Reference proteome</keyword>
<gene>
    <name evidence="3" type="ORF">SCLTRI_LOCUS8058</name>
</gene>
<feature type="compositionally biased region" description="Basic and acidic residues" evidence="2">
    <location>
        <begin position="512"/>
        <end position="524"/>
    </location>
</feature>
<dbReference type="AlphaFoldDB" id="A0A8H2W264"/>
<keyword evidence="1" id="KW-0175">Coiled coil</keyword>
<feature type="compositionally biased region" description="Low complexity" evidence="2">
    <location>
        <begin position="166"/>
        <end position="181"/>
    </location>
</feature>
<protein>
    <submittedName>
        <fullName evidence="3">653334ef-50da-4205-813b-9ab799248b33</fullName>
    </submittedName>
</protein>